<dbReference type="SUPFAM" id="SSF55811">
    <property type="entry name" value="Nudix"/>
    <property type="match status" value="1"/>
</dbReference>
<comment type="caution">
    <text evidence="4">The sequence shown here is derived from an EMBL/GenBank/DDBJ whole genome shotgun (WGS) entry which is preliminary data.</text>
</comment>
<comment type="cofactor">
    <cofactor evidence="1">
        <name>Mg(2+)</name>
        <dbReference type="ChEBI" id="CHEBI:18420"/>
    </cofactor>
</comment>
<dbReference type="PANTHER" id="PTHR11839">
    <property type="entry name" value="UDP/ADP-SUGAR PYROPHOSPHATASE"/>
    <property type="match status" value="1"/>
</dbReference>
<dbReference type="RefSeq" id="WP_215820045.1">
    <property type="nucleotide sequence ID" value="NZ_JAGSOY010000026.1"/>
</dbReference>
<evidence type="ECO:0000313" key="4">
    <source>
        <dbReference type="EMBL" id="MBU2711895.1"/>
    </source>
</evidence>
<dbReference type="InterPro" id="IPR015797">
    <property type="entry name" value="NUDIX_hydrolase-like_dom_sf"/>
</dbReference>
<dbReference type="GO" id="GO:0016787">
    <property type="term" value="F:hydrolase activity"/>
    <property type="evidence" value="ECO:0007669"/>
    <property type="project" value="UniProtKB-KW"/>
</dbReference>
<reference evidence="4 5" key="1">
    <citation type="submission" date="2021-04" db="EMBL/GenBank/DDBJ databases">
        <authorList>
            <person name="Pira H."/>
            <person name="Risdian C."/>
            <person name="Wink J."/>
        </authorList>
    </citation>
    <scope>NUCLEOTIDE SEQUENCE [LARGE SCALE GENOMIC DNA]</scope>
    <source>
        <strain evidence="4 5">WH53</strain>
    </source>
</reference>
<dbReference type="Pfam" id="PF00293">
    <property type="entry name" value="NUDIX"/>
    <property type="match status" value="1"/>
</dbReference>
<evidence type="ECO:0000256" key="2">
    <source>
        <dbReference type="ARBA" id="ARBA00022801"/>
    </source>
</evidence>
<dbReference type="Gene3D" id="3.90.79.10">
    <property type="entry name" value="Nucleoside Triphosphate Pyrophosphohydrolase"/>
    <property type="match status" value="1"/>
</dbReference>
<dbReference type="EC" id="3.6.1.-" evidence="4"/>
<evidence type="ECO:0000313" key="5">
    <source>
        <dbReference type="Proteomes" id="UP000690515"/>
    </source>
</evidence>
<sequence>MSMPKINRKEVVAETALFRVEQLQLTFANGEQRTYERLGNRGTGRKAVMIVPMLDQHQVVMIKEYAAGTENYQLTLPKGLVEVGETVLEGANRELKEEAGYGAQQLRTISEFTLSPNYMSHSMSVVLAQELYPESLPGDEPEPMEKEIIDLRNLYQLIQRDDFTEARAIAALYLVRDILQQEL</sequence>
<dbReference type="PROSITE" id="PS00893">
    <property type="entry name" value="NUDIX_BOX"/>
    <property type="match status" value="1"/>
</dbReference>
<protein>
    <submittedName>
        <fullName evidence="4">ADP compounds hydrolase NudE</fullName>
        <ecNumber evidence="4">3.6.1.-</ecNumber>
    </submittedName>
</protein>
<dbReference type="CDD" id="cd24156">
    <property type="entry name" value="NUDIX_ADPRase_NudE"/>
    <property type="match status" value="1"/>
</dbReference>
<dbReference type="InterPro" id="IPR020084">
    <property type="entry name" value="NUDIX_hydrolase_CS"/>
</dbReference>
<gene>
    <name evidence="4" type="primary">nudE</name>
    <name evidence="4" type="ORF">KCG35_12565</name>
</gene>
<keyword evidence="2 4" id="KW-0378">Hydrolase</keyword>
<dbReference type="EMBL" id="JAGSOY010000026">
    <property type="protein sequence ID" value="MBU2711895.1"/>
    <property type="molecule type" value="Genomic_DNA"/>
</dbReference>
<keyword evidence="5" id="KW-1185">Reference proteome</keyword>
<name>A0ABS5ZD50_9GAMM</name>
<dbReference type="PROSITE" id="PS51462">
    <property type="entry name" value="NUDIX"/>
    <property type="match status" value="1"/>
</dbReference>
<dbReference type="NCBIfam" id="NF008736">
    <property type="entry name" value="PRK11762.1"/>
    <property type="match status" value="1"/>
</dbReference>
<dbReference type="PANTHER" id="PTHR11839:SF12">
    <property type="entry name" value="ADP COMPOUNDS HYDROLASE NUDE"/>
    <property type="match status" value="1"/>
</dbReference>
<dbReference type="InterPro" id="IPR000086">
    <property type="entry name" value="NUDIX_hydrolase_dom"/>
</dbReference>
<evidence type="ECO:0000259" key="3">
    <source>
        <dbReference type="PROSITE" id="PS51462"/>
    </source>
</evidence>
<dbReference type="Proteomes" id="UP000690515">
    <property type="component" value="Unassembled WGS sequence"/>
</dbReference>
<evidence type="ECO:0000256" key="1">
    <source>
        <dbReference type="ARBA" id="ARBA00001946"/>
    </source>
</evidence>
<feature type="domain" description="Nudix hydrolase" evidence="3">
    <location>
        <begin position="43"/>
        <end position="173"/>
    </location>
</feature>
<accession>A0ABS5ZD50</accession>
<organism evidence="4 5">
    <name type="scientific">Zooshikella harenae</name>
    <dbReference type="NCBI Taxonomy" id="2827238"/>
    <lineage>
        <taxon>Bacteria</taxon>
        <taxon>Pseudomonadati</taxon>
        <taxon>Pseudomonadota</taxon>
        <taxon>Gammaproteobacteria</taxon>
        <taxon>Oceanospirillales</taxon>
        <taxon>Zooshikellaceae</taxon>
        <taxon>Zooshikella</taxon>
    </lineage>
</organism>
<proteinExistence type="predicted"/>